<evidence type="ECO:0000256" key="6">
    <source>
        <dbReference type="ARBA" id="ARBA00022491"/>
    </source>
</evidence>
<dbReference type="GO" id="GO:0003723">
    <property type="term" value="F:RNA binding"/>
    <property type="evidence" value="ECO:0007669"/>
    <property type="project" value="UniProtKB-UniRule"/>
</dbReference>
<feature type="domain" description="RRM" evidence="13">
    <location>
        <begin position="136"/>
        <end position="206"/>
    </location>
</feature>
<evidence type="ECO:0000256" key="12">
    <source>
        <dbReference type="SAM" id="MobiDB-lite"/>
    </source>
</evidence>
<dbReference type="PANTHER" id="PTHR17250:SF0">
    <property type="entry name" value="NEGATIVE ELONGATION FACTOR E"/>
    <property type="match status" value="1"/>
</dbReference>
<keyword evidence="9" id="KW-0804">Transcription</keyword>
<evidence type="ECO:0000256" key="11">
    <source>
        <dbReference type="PROSITE-ProRule" id="PRU00176"/>
    </source>
</evidence>
<evidence type="ECO:0000256" key="5">
    <source>
        <dbReference type="ARBA" id="ARBA00022454"/>
    </source>
</evidence>
<keyword evidence="10" id="KW-0539">Nucleus</keyword>
<dbReference type="GO" id="GO:0034244">
    <property type="term" value="P:negative regulation of transcription elongation by RNA polymerase II"/>
    <property type="evidence" value="ECO:0007669"/>
    <property type="project" value="TreeGrafter"/>
</dbReference>
<name>A0A914CAC3_9BILA</name>
<evidence type="ECO:0000256" key="3">
    <source>
        <dbReference type="ARBA" id="ARBA00006120"/>
    </source>
</evidence>
<dbReference type="InterPro" id="IPR033102">
    <property type="entry name" value="NELFE"/>
</dbReference>
<dbReference type="WBParaSite" id="ACRNAN_Path_700.g2627.t1">
    <property type="protein sequence ID" value="ACRNAN_Path_700.g2627.t1"/>
    <property type="gene ID" value="ACRNAN_Path_700.g2627"/>
</dbReference>
<comment type="subcellular location">
    <subcellularLocation>
        <location evidence="2">Chromosome</location>
    </subcellularLocation>
    <subcellularLocation>
        <location evidence="1">Nucleus</location>
    </subcellularLocation>
</comment>
<dbReference type="Gene3D" id="3.30.70.330">
    <property type="match status" value="1"/>
</dbReference>
<dbReference type="AlphaFoldDB" id="A0A914CAC3"/>
<feature type="region of interest" description="Disordered" evidence="12">
    <location>
        <begin position="29"/>
        <end position="52"/>
    </location>
</feature>
<organism evidence="14 15">
    <name type="scientific">Acrobeloides nanus</name>
    <dbReference type="NCBI Taxonomy" id="290746"/>
    <lineage>
        <taxon>Eukaryota</taxon>
        <taxon>Metazoa</taxon>
        <taxon>Ecdysozoa</taxon>
        <taxon>Nematoda</taxon>
        <taxon>Chromadorea</taxon>
        <taxon>Rhabditida</taxon>
        <taxon>Tylenchina</taxon>
        <taxon>Cephalobomorpha</taxon>
        <taxon>Cephaloboidea</taxon>
        <taxon>Cephalobidae</taxon>
        <taxon>Acrobeloides</taxon>
    </lineage>
</organism>
<evidence type="ECO:0000259" key="13">
    <source>
        <dbReference type="PROSITE" id="PS50102"/>
    </source>
</evidence>
<feature type="compositionally biased region" description="Low complexity" evidence="12">
    <location>
        <begin position="275"/>
        <end position="285"/>
    </location>
</feature>
<keyword evidence="6" id="KW-0678">Repressor</keyword>
<feature type="region of interest" description="Disordered" evidence="12">
    <location>
        <begin position="208"/>
        <end position="374"/>
    </location>
</feature>
<proteinExistence type="inferred from homology"/>
<dbReference type="SUPFAM" id="SSF54928">
    <property type="entry name" value="RNA-binding domain, RBD"/>
    <property type="match status" value="1"/>
</dbReference>
<dbReference type="PANTHER" id="PTHR17250">
    <property type="entry name" value="NEGATIVE ELONGATION FACTOR E"/>
    <property type="match status" value="1"/>
</dbReference>
<dbReference type="GO" id="GO:0032021">
    <property type="term" value="C:NELF complex"/>
    <property type="evidence" value="ECO:0007669"/>
    <property type="project" value="InterPro"/>
</dbReference>
<evidence type="ECO:0000256" key="2">
    <source>
        <dbReference type="ARBA" id="ARBA00004286"/>
    </source>
</evidence>
<dbReference type="InterPro" id="IPR035979">
    <property type="entry name" value="RBD_domain_sf"/>
</dbReference>
<dbReference type="PROSITE" id="PS50102">
    <property type="entry name" value="RRM"/>
    <property type="match status" value="1"/>
</dbReference>
<dbReference type="InterPro" id="IPR000504">
    <property type="entry name" value="RRM_dom"/>
</dbReference>
<dbReference type="Proteomes" id="UP000887540">
    <property type="component" value="Unplaced"/>
</dbReference>
<evidence type="ECO:0000256" key="9">
    <source>
        <dbReference type="ARBA" id="ARBA00023163"/>
    </source>
</evidence>
<dbReference type="InterPro" id="IPR012677">
    <property type="entry name" value="Nucleotide-bd_a/b_plait_sf"/>
</dbReference>
<dbReference type="SMART" id="SM00360">
    <property type="entry name" value="RRM"/>
    <property type="match status" value="1"/>
</dbReference>
<comment type="similarity">
    <text evidence="3">Belongs to the RRM NELF-E family.</text>
</comment>
<protein>
    <recommendedName>
        <fullName evidence="4">Negative elongation factor E</fullName>
    </recommendedName>
</protein>
<keyword evidence="14" id="KW-1185">Reference proteome</keyword>
<evidence type="ECO:0000256" key="4">
    <source>
        <dbReference type="ARBA" id="ARBA00014464"/>
    </source>
</evidence>
<evidence type="ECO:0000313" key="14">
    <source>
        <dbReference type="Proteomes" id="UP000887540"/>
    </source>
</evidence>
<reference evidence="15" key="1">
    <citation type="submission" date="2022-11" db="UniProtKB">
        <authorList>
            <consortium name="WormBaseParasite"/>
        </authorList>
    </citation>
    <scope>IDENTIFICATION</scope>
</reference>
<evidence type="ECO:0000313" key="15">
    <source>
        <dbReference type="WBParaSite" id="ACRNAN_Path_700.g2627.t1"/>
    </source>
</evidence>
<keyword evidence="7 11" id="KW-0694">RNA-binding</keyword>
<dbReference type="GO" id="GO:0005694">
    <property type="term" value="C:chromosome"/>
    <property type="evidence" value="ECO:0007669"/>
    <property type="project" value="UniProtKB-SubCell"/>
</dbReference>
<evidence type="ECO:0000256" key="7">
    <source>
        <dbReference type="ARBA" id="ARBA00022884"/>
    </source>
</evidence>
<evidence type="ECO:0000256" key="1">
    <source>
        <dbReference type="ARBA" id="ARBA00004123"/>
    </source>
</evidence>
<feature type="compositionally biased region" description="Polar residues" evidence="12">
    <location>
        <begin position="220"/>
        <end position="235"/>
    </location>
</feature>
<feature type="compositionally biased region" description="Basic and acidic residues" evidence="12">
    <location>
        <begin position="306"/>
        <end position="359"/>
    </location>
</feature>
<dbReference type="Pfam" id="PF00076">
    <property type="entry name" value="RRM_1"/>
    <property type="match status" value="1"/>
</dbReference>
<keyword evidence="8" id="KW-0805">Transcription regulation</keyword>
<keyword evidence="5" id="KW-0158">Chromosome</keyword>
<evidence type="ECO:0000256" key="10">
    <source>
        <dbReference type="ARBA" id="ARBA00023242"/>
    </source>
</evidence>
<sequence length="374" mass="42110">MNFPTQLTAEEKELKEMFEKLKRMRKAIELATKGPTGSTANPIVKSEAKTAKSSIQAAEVATEEVKKKIISGMITVKKVDAKQTFKRAKNLAKKQSTINSSLEMDQEMEGTSQDTYEAKPLPKLLQNVPNMNMRGPTLYIRSYDLQTDSLNSSFERFGAIKRLFIEDRRRSAFLTFSSVEEAEKAMKETDGMMINGTTIRVSFARRQNQESFEQQRRFNRTSISLDSDPESSPTKSIGDPLFSPLSSPQKVNLVPEFNRGGNEITRGRGSGGTRRAGAGRARGFGNSHRGRKESSEMRSRSPLNLKQDDVSPVKRETSFSQHEQHSQQNLIDHDTVYDLDHSSQRIRLPNDESNHDDGSGRQLVTYDDDDSLFS</sequence>
<evidence type="ECO:0000256" key="8">
    <source>
        <dbReference type="ARBA" id="ARBA00023015"/>
    </source>
</evidence>
<accession>A0A914CAC3</accession>